<accession>A0A8H3F6J7</accession>
<organism evidence="1 2">
    <name type="scientific">Gomphillus americanus</name>
    <dbReference type="NCBI Taxonomy" id="1940652"/>
    <lineage>
        <taxon>Eukaryota</taxon>
        <taxon>Fungi</taxon>
        <taxon>Dikarya</taxon>
        <taxon>Ascomycota</taxon>
        <taxon>Pezizomycotina</taxon>
        <taxon>Lecanoromycetes</taxon>
        <taxon>OSLEUM clade</taxon>
        <taxon>Ostropomycetidae</taxon>
        <taxon>Ostropales</taxon>
        <taxon>Graphidaceae</taxon>
        <taxon>Gomphilloideae</taxon>
        <taxon>Gomphillus</taxon>
    </lineage>
</organism>
<protein>
    <submittedName>
        <fullName evidence="1">Uncharacterized protein</fullName>
    </submittedName>
</protein>
<dbReference type="OrthoDB" id="265717at2759"/>
<dbReference type="AlphaFoldDB" id="A0A8H3F6J7"/>
<reference evidence="1" key="1">
    <citation type="submission" date="2021-03" db="EMBL/GenBank/DDBJ databases">
        <authorList>
            <person name="Tagirdzhanova G."/>
        </authorList>
    </citation>
    <scope>NUCLEOTIDE SEQUENCE</scope>
</reference>
<proteinExistence type="predicted"/>
<dbReference type="PANTHER" id="PTHR47332:SF4">
    <property type="entry name" value="SET DOMAIN-CONTAINING PROTEIN 5"/>
    <property type="match status" value="1"/>
</dbReference>
<dbReference type="EMBL" id="CAJPDQ010000010">
    <property type="protein sequence ID" value="CAF9915216.1"/>
    <property type="molecule type" value="Genomic_DNA"/>
</dbReference>
<dbReference type="InterPro" id="IPR053185">
    <property type="entry name" value="SET_domain_protein"/>
</dbReference>
<name>A0A8H3F6J7_9LECA</name>
<evidence type="ECO:0000313" key="1">
    <source>
        <dbReference type="EMBL" id="CAF9915216.1"/>
    </source>
</evidence>
<keyword evidence="2" id="KW-1185">Reference proteome</keyword>
<evidence type="ECO:0000313" key="2">
    <source>
        <dbReference type="Proteomes" id="UP000664169"/>
    </source>
</evidence>
<sequence length="152" mass="17456">MLQASDARRVFMQRLDDAIGNPFRMMGDPKACLQDCFALLRTLEEEYNSYAGPLLARLYYDAFQICIAHGDQARARVFADRAYKARVICEGIDSPEILKMERLSKTPAMHPSFEMYSTNWELEKSLVPKSLDGPAFETWLFRDSEFAKNSEP</sequence>
<comment type="caution">
    <text evidence="1">The sequence shown here is derived from an EMBL/GenBank/DDBJ whole genome shotgun (WGS) entry which is preliminary data.</text>
</comment>
<dbReference type="Proteomes" id="UP000664169">
    <property type="component" value="Unassembled WGS sequence"/>
</dbReference>
<dbReference type="PANTHER" id="PTHR47332">
    <property type="entry name" value="SET DOMAIN-CONTAINING PROTEIN 5"/>
    <property type="match status" value="1"/>
</dbReference>
<gene>
    <name evidence="1" type="ORF">GOMPHAMPRED_000661</name>
</gene>